<evidence type="ECO:0000313" key="4">
    <source>
        <dbReference type="Proteomes" id="UP000254463"/>
    </source>
</evidence>
<organism evidence="3 4">
    <name type="scientific">Salmonella enterica</name>
    <name type="common">Salmonella choleraesuis</name>
    <dbReference type="NCBI Taxonomy" id="28901"/>
    <lineage>
        <taxon>Bacteria</taxon>
        <taxon>Pseudomonadati</taxon>
        <taxon>Pseudomonadota</taxon>
        <taxon>Gammaproteobacteria</taxon>
        <taxon>Enterobacterales</taxon>
        <taxon>Enterobacteriaceae</taxon>
        <taxon>Salmonella</taxon>
    </lineage>
</organism>
<dbReference type="Proteomes" id="UP000254463">
    <property type="component" value="Unassembled WGS sequence"/>
</dbReference>
<dbReference type="EMBL" id="UGWV01000002">
    <property type="protein sequence ID" value="SUF97903.1"/>
    <property type="molecule type" value="Genomic_DNA"/>
</dbReference>
<evidence type="ECO:0000256" key="1">
    <source>
        <dbReference type="SAM" id="MobiDB-lite"/>
    </source>
</evidence>
<dbReference type="InterPro" id="IPR050909">
    <property type="entry name" value="Bact_Autotransporter_VF"/>
</dbReference>
<reference evidence="3 4" key="1">
    <citation type="submission" date="2018-06" db="EMBL/GenBank/DDBJ databases">
        <authorList>
            <consortium name="Pathogen Informatics"/>
            <person name="Doyle S."/>
        </authorList>
    </citation>
    <scope>NUCLEOTIDE SEQUENCE [LARGE SCALE GENOMIC DNA]</scope>
    <source>
        <strain evidence="3 4">NCTC6385</strain>
    </source>
</reference>
<dbReference type="PANTHER" id="PTHR12338:SF5">
    <property type="entry name" value="ANTIGEN 43-RELATED"/>
    <property type="match status" value="1"/>
</dbReference>
<evidence type="ECO:0000259" key="2">
    <source>
        <dbReference type="PROSITE" id="PS51208"/>
    </source>
</evidence>
<name>A0A7D8IVM0_SALER</name>
<dbReference type="Pfam" id="PF03797">
    <property type="entry name" value="Autotransporter"/>
    <property type="match status" value="1"/>
</dbReference>
<dbReference type="GO" id="GO:0019867">
    <property type="term" value="C:outer membrane"/>
    <property type="evidence" value="ECO:0007669"/>
    <property type="project" value="InterPro"/>
</dbReference>
<dbReference type="PANTHER" id="PTHR12338">
    <property type="entry name" value="AUTOTRANSPORTER"/>
    <property type="match status" value="1"/>
</dbReference>
<gene>
    <name evidence="3" type="primary">misL</name>
    <name evidence="3" type="ORF">NCTC6385_04960</name>
</gene>
<dbReference type="InterPro" id="IPR005546">
    <property type="entry name" value="Autotransporte_beta"/>
</dbReference>
<accession>A0A7D8IVM0</accession>
<feature type="compositionally biased region" description="Pro residues" evidence="1">
    <location>
        <begin position="504"/>
        <end position="541"/>
    </location>
</feature>
<dbReference type="SUPFAM" id="SSF103515">
    <property type="entry name" value="Autotransporter"/>
    <property type="match status" value="1"/>
</dbReference>
<evidence type="ECO:0000313" key="3">
    <source>
        <dbReference type="EMBL" id="SUF97903.1"/>
    </source>
</evidence>
<feature type="region of interest" description="Disordered" evidence="1">
    <location>
        <begin position="499"/>
        <end position="544"/>
    </location>
</feature>
<dbReference type="CDD" id="cd00253">
    <property type="entry name" value="PL_Passenger_AT"/>
    <property type="match status" value="1"/>
</dbReference>
<feature type="region of interest" description="Disordered" evidence="1">
    <location>
        <begin position="578"/>
        <end position="604"/>
    </location>
</feature>
<dbReference type="SUPFAM" id="SSF51126">
    <property type="entry name" value="Pectin lyase-like"/>
    <property type="match status" value="1"/>
</dbReference>
<dbReference type="AlphaFoldDB" id="A0A7D8IVM0"/>
<feature type="domain" description="Autotransporter" evidence="2">
    <location>
        <begin position="582"/>
        <end position="864"/>
    </location>
</feature>
<dbReference type="Pfam" id="PF18883">
    <property type="entry name" value="AC_1"/>
    <property type="match status" value="1"/>
</dbReference>
<feature type="compositionally biased region" description="Polar residues" evidence="1">
    <location>
        <begin position="583"/>
        <end position="596"/>
    </location>
</feature>
<dbReference type="Gene3D" id="2.160.20.20">
    <property type="match status" value="1"/>
</dbReference>
<dbReference type="NCBIfam" id="TIGR01414">
    <property type="entry name" value="autotrans_barl"/>
    <property type="match status" value="1"/>
</dbReference>
<dbReference type="InterPro" id="IPR011050">
    <property type="entry name" value="Pectin_lyase_fold/virulence"/>
</dbReference>
<dbReference type="InterPro" id="IPR006315">
    <property type="entry name" value="OM_autotransptr_brl_dom"/>
</dbReference>
<dbReference type="InterPro" id="IPR043990">
    <property type="entry name" value="AC_1"/>
</dbReference>
<sequence length="864" mass="92238">MQKWKKVLLWSSIYYTLPVTGHCENFYVDEGQWKDVPASIHPSDVYISNGTPSATTVLSYDGDQYKSTVWLPNNPSVRTEHYSTTISSNGKIEEIIINSNEKRIEAGVEPNILTVNADIDSLVNKTDSRITITAGSHIKTLDNVAGYTVDVTNLGHTGNITNTHYINNTGELNGFQGATDVENAVNGVIKPLQNSETNTLLNNGMINLTDYDLTVKGEGGETFANGINGDIRTTAGGRLAILTAGEAETSNWGTIISKTDDEYGPLALGSRGGSTGTITLYNAGTIAGPQSAITIDGTRTGEGTRATIENHGYINGGITTANMTGDKTSVTIKNTTEGVWSGDFQDKEYETRFITNKFVLINNDGTIKTNGNEKNERGIIHSELTINGGSIDIRDGSLTLDGDYEGRTGGQIHTSGVLGGDETELPNLQITGKVTGEATLVTIDNLGGTGAATHDGIAVVRAKSVDGEGFTKKGRIVAGAYDYDLVRIEGGDYTEWRLTSEATPVPPGPTPPVPPGPTPPVPPGPTPPVPPGPTPPVPPKPVHQMRPEAGTYAENLRQANTLFITDSEQRRAVGKYTDPATGRTETSSLWLSQTGGHSARHDASGQLKSDYNRYTVQLGGTVLSLPAGDDGRLEAGVQAGYGHALGNTRSGLTGYRARGTVSGYSTGLYGTWRQHRDGQSGAYVSTTLQYSWLKNQVKGDGLSAEKYDARGTTLSLEGGYDYAVWQGGEQNGDSLFIRPHAQVTRMGVKADEHREANGTRVRQQGDGSVFSRTGVRVWLDKAVSKEQRVQPFVETNWLHNTRDFCSSMDGVRDCLAGNRNQAEVLAGVRGDVSPDVAVTAQAGGRFGSQASRDLAGTLNVSVKF</sequence>
<protein>
    <submittedName>
        <fullName evidence="3">Putative autotransported protein</fullName>
    </submittedName>
</protein>
<proteinExistence type="predicted"/>
<dbReference type="SMART" id="SM00869">
    <property type="entry name" value="Autotransporter"/>
    <property type="match status" value="1"/>
</dbReference>
<dbReference type="InterPro" id="IPR036709">
    <property type="entry name" value="Autotransporte_beta_dom_sf"/>
</dbReference>
<dbReference type="InterPro" id="IPR012332">
    <property type="entry name" value="Autotransporter_pectin_lyase_C"/>
</dbReference>
<dbReference type="Gene3D" id="2.40.128.130">
    <property type="entry name" value="Autotransporter beta-domain"/>
    <property type="match status" value="1"/>
</dbReference>
<dbReference type="PROSITE" id="PS51208">
    <property type="entry name" value="AUTOTRANSPORTER"/>
    <property type="match status" value="1"/>
</dbReference>